<keyword evidence="9 12" id="KW-0472">Membrane</keyword>
<keyword evidence="4" id="KW-0138">CF(0)</keyword>
<dbReference type="EMBL" id="KY379823">
    <property type="protein sequence ID" value="AQL10476.1"/>
    <property type="molecule type" value="Genomic_DNA"/>
</dbReference>
<dbReference type="HAMAP" id="MF_01393">
    <property type="entry name" value="ATP_synth_a_bact"/>
    <property type="match status" value="1"/>
</dbReference>
<dbReference type="InterPro" id="IPR035908">
    <property type="entry name" value="F0_ATP_A_sf"/>
</dbReference>
<keyword evidence="7 12" id="KW-1133">Transmembrane helix</keyword>
<sequence>MFDRITASPFEQFQIFFFFDTDYFQFTNAALFLIIVVLVLFYFFTFFLFSRNLFVKNIYDVAVENLYSFTYNIVYGQLGNKGSQYIPFFQFVFLFLLFANLIGLLPYSCALTSHFNLILSLSFLIFLGIQYIGISDHGLNFLKFFLPKGTPLALSPFIILIEFISYVFRVVSISIRIIANILSGHILLKILSSFAYNIYTKGGFFFFVSLIPLIIVVALSFLEMFVCVLQAYVYTILSCIYLKDVFYIDTH</sequence>
<feature type="transmembrane region" description="Helical" evidence="12">
    <location>
        <begin position="85"/>
        <end position="107"/>
    </location>
</feature>
<dbReference type="GO" id="GO:0005743">
    <property type="term" value="C:mitochondrial inner membrane"/>
    <property type="evidence" value="ECO:0007669"/>
    <property type="project" value="UniProtKB-SubCell"/>
</dbReference>
<reference evidence="13" key="1">
    <citation type="journal article" date="2017" name="Genome Biol. Evol.">
        <title>Mitochondrial Genome Evolution and a Novel RNA Editing System in Deep-Branching Heteroloboseids.</title>
        <authorList>
            <person name="Yang J."/>
            <person name="Harding T."/>
            <person name="Kamikawa R."/>
            <person name="Simpson A.G.B."/>
            <person name="Roger A.J."/>
        </authorList>
    </citation>
    <scope>NUCLEOTIDE SEQUENCE</scope>
</reference>
<dbReference type="SUPFAM" id="SSF81336">
    <property type="entry name" value="F1F0 ATP synthase subunit A"/>
    <property type="match status" value="1"/>
</dbReference>
<feature type="transmembrane region" description="Helical" evidence="12">
    <location>
        <begin position="152"/>
        <end position="171"/>
    </location>
</feature>
<accession>A0A1X8VEY8</accession>
<dbReference type="GO" id="GO:0045259">
    <property type="term" value="C:proton-transporting ATP synthase complex"/>
    <property type="evidence" value="ECO:0007669"/>
    <property type="project" value="UniProtKB-KW"/>
</dbReference>
<evidence type="ECO:0000256" key="8">
    <source>
        <dbReference type="ARBA" id="ARBA00023065"/>
    </source>
</evidence>
<dbReference type="CDD" id="cd00310">
    <property type="entry name" value="ATP-synt_Fo_a_6"/>
    <property type="match status" value="1"/>
</dbReference>
<keyword evidence="3" id="KW-0813">Transport</keyword>
<protein>
    <recommendedName>
        <fullName evidence="11">ATP synthase subunit a</fullName>
    </recommendedName>
</protein>
<gene>
    <name evidence="13" type="primary">atp6</name>
</gene>
<proteinExistence type="inferred from homology"/>
<comment type="subcellular location">
    <subcellularLocation>
        <location evidence="1">Membrane</location>
        <topology evidence="1">Multi-pass membrane protein</topology>
    </subcellularLocation>
    <subcellularLocation>
        <location evidence="11">Mitochondrion inner membrane</location>
        <topology evidence="11">Multi-pass membrane protein</topology>
    </subcellularLocation>
</comment>
<evidence type="ECO:0000256" key="10">
    <source>
        <dbReference type="ARBA" id="ARBA00023310"/>
    </source>
</evidence>
<dbReference type="GeneID" id="32888053"/>
<evidence type="ECO:0000256" key="7">
    <source>
        <dbReference type="ARBA" id="ARBA00022989"/>
    </source>
</evidence>
<dbReference type="Pfam" id="PF00119">
    <property type="entry name" value="ATP-synt_A"/>
    <property type="match status" value="1"/>
</dbReference>
<feature type="transmembrane region" description="Helical" evidence="12">
    <location>
        <begin position="178"/>
        <end position="199"/>
    </location>
</feature>
<dbReference type="AlphaFoldDB" id="A0A1X8VEY8"/>
<keyword evidence="5 12" id="KW-0812">Transmembrane</keyword>
<evidence type="ECO:0000256" key="2">
    <source>
        <dbReference type="ARBA" id="ARBA00006810"/>
    </source>
</evidence>
<dbReference type="InterPro" id="IPR000568">
    <property type="entry name" value="ATP_synth_F0_asu"/>
</dbReference>
<evidence type="ECO:0000256" key="5">
    <source>
        <dbReference type="ARBA" id="ARBA00022692"/>
    </source>
</evidence>
<comment type="similarity">
    <text evidence="2">Belongs to the ATPase A chain family.</text>
</comment>
<feature type="transmembrane region" description="Helical" evidence="12">
    <location>
        <begin position="114"/>
        <end position="132"/>
    </location>
</feature>
<evidence type="ECO:0000256" key="3">
    <source>
        <dbReference type="ARBA" id="ARBA00022448"/>
    </source>
</evidence>
<evidence type="ECO:0000256" key="6">
    <source>
        <dbReference type="ARBA" id="ARBA00022781"/>
    </source>
</evidence>
<dbReference type="InterPro" id="IPR045083">
    <property type="entry name" value="ATP_synth_F0_asu_bact/mt"/>
</dbReference>
<geneLocation type="mitochondrion" evidence="13"/>
<evidence type="ECO:0000256" key="9">
    <source>
        <dbReference type="ARBA" id="ARBA00023136"/>
    </source>
</evidence>
<dbReference type="PANTHER" id="PTHR11410:SF0">
    <property type="entry name" value="ATP SYNTHASE SUBUNIT A"/>
    <property type="match status" value="1"/>
</dbReference>
<dbReference type="PANTHER" id="PTHR11410">
    <property type="entry name" value="ATP SYNTHASE SUBUNIT A"/>
    <property type="match status" value="1"/>
</dbReference>
<evidence type="ECO:0000256" key="4">
    <source>
        <dbReference type="ARBA" id="ARBA00022547"/>
    </source>
</evidence>
<evidence type="ECO:0000256" key="12">
    <source>
        <dbReference type="SAM" id="Phobius"/>
    </source>
</evidence>
<organism evidence="13">
    <name type="scientific">Eukaryota sp. BB2</name>
    <dbReference type="NCBI Taxonomy" id="1949062"/>
    <lineage>
        <taxon>Eukaryota</taxon>
    </lineage>
</organism>
<evidence type="ECO:0000256" key="11">
    <source>
        <dbReference type="RuleBase" id="RU004450"/>
    </source>
</evidence>
<dbReference type="PRINTS" id="PR00123">
    <property type="entry name" value="ATPASEA"/>
</dbReference>
<dbReference type="GO" id="GO:0046933">
    <property type="term" value="F:proton-transporting ATP synthase activity, rotational mechanism"/>
    <property type="evidence" value="ECO:0007669"/>
    <property type="project" value="TreeGrafter"/>
</dbReference>
<feature type="transmembrane region" description="Helical" evidence="12">
    <location>
        <begin position="29"/>
        <end position="49"/>
    </location>
</feature>
<name>A0A1X8VEY8_9EUKA</name>
<dbReference type="NCBIfam" id="TIGR01131">
    <property type="entry name" value="ATP_synt_6_or_A"/>
    <property type="match status" value="1"/>
</dbReference>
<keyword evidence="6" id="KW-0375">Hydrogen ion transport</keyword>
<keyword evidence="10" id="KW-0066">ATP synthesis</keyword>
<dbReference type="RefSeq" id="YP_009370750.1">
    <property type="nucleotide sequence ID" value="NC_034794.1"/>
</dbReference>
<keyword evidence="8" id="KW-0406">Ion transport</keyword>
<feature type="transmembrane region" description="Helical" evidence="12">
    <location>
        <begin position="205"/>
        <end position="233"/>
    </location>
</feature>
<keyword evidence="13" id="KW-0496">Mitochondrion</keyword>
<evidence type="ECO:0000256" key="1">
    <source>
        <dbReference type="ARBA" id="ARBA00004141"/>
    </source>
</evidence>
<evidence type="ECO:0000313" key="13">
    <source>
        <dbReference type="EMBL" id="AQL10476.1"/>
    </source>
</evidence>
<dbReference type="Gene3D" id="1.20.120.220">
    <property type="entry name" value="ATP synthase, F0 complex, subunit A"/>
    <property type="match status" value="1"/>
</dbReference>